<dbReference type="Proteomes" id="UP000076738">
    <property type="component" value="Unassembled WGS sequence"/>
</dbReference>
<feature type="non-terminal residue" evidence="2">
    <location>
        <position position="81"/>
    </location>
</feature>
<name>A0A167FR34_CALVF</name>
<evidence type="ECO:0000313" key="3">
    <source>
        <dbReference type="Proteomes" id="UP000076738"/>
    </source>
</evidence>
<feature type="region of interest" description="Disordered" evidence="1">
    <location>
        <begin position="1"/>
        <end position="35"/>
    </location>
</feature>
<feature type="region of interest" description="Disordered" evidence="1">
    <location>
        <begin position="61"/>
        <end position="81"/>
    </location>
</feature>
<feature type="compositionally biased region" description="Basic and acidic residues" evidence="1">
    <location>
        <begin position="9"/>
        <end position="26"/>
    </location>
</feature>
<sequence length="81" mass="8846">MPEVEDGEERGGNGDGNEHQDQEAKPMARSTGGTLMDRLDIEAQVLAYRCVETLFGSTSRLRPHSRLSLRSTCPNQQAGAD</sequence>
<proteinExistence type="predicted"/>
<keyword evidence="3" id="KW-1185">Reference proteome</keyword>
<organism evidence="2 3">
    <name type="scientific">Calocera viscosa (strain TUFC12733)</name>
    <dbReference type="NCBI Taxonomy" id="1330018"/>
    <lineage>
        <taxon>Eukaryota</taxon>
        <taxon>Fungi</taxon>
        <taxon>Dikarya</taxon>
        <taxon>Basidiomycota</taxon>
        <taxon>Agaricomycotina</taxon>
        <taxon>Dacrymycetes</taxon>
        <taxon>Dacrymycetales</taxon>
        <taxon>Dacrymycetaceae</taxon>
        <taxon>Calocera</taxon>
    </lineage>
</organism>
<accession>A0A167FR34</accession>
<evidence type="ECO:0000256" key="1">
    <source>
        <dbReference type="SAM" id="MobiDB-lite"/>
    </source>
</evidence>
<protein>
    <submittedName>
        <fullName evidence="2">Uncharacterized protein</fullName>
    </submittedName>
</protein>
<feature type="compositionally biased region" description="Polar residues" evidence="1">
    <location>
        <begin position="72"/>
        <end position="81"/>
    </location>
</feature>
<dbReference type="EMBL" id="KV417366">
    <property type="protein sequence ID" value="KZO89758.1"/>
    <property type="molecule type" value="Genomic_DNA"/>
</dbReference>
<evidence type="ECO:0000313" key="2">
    <source>
        <dbReference type="EMBL" id="KZO89758.1"/>
    </source>
</evidence>
<gene>
    <name evidence="2" type="ORF">CALVIDRAFT_571468</name>
</gene>
<dbReference type="AlphaFoldDB" id="A0A167FR34"/>
<reference evidence="2 3" key="1">
    <citation type="journal article" date="2016" name="Mol. Biol. Evol.">
        <title>Comparative Genomics of Early-Diverging Mushroom-Forming Fungi Provides Insights into the Origins of Lignocellulose Decay Capabilities.</title>
        <authorList>
            <person name="Nagy L.G."/>
            <person name="Riley R."/>
            <person name="Tritt A."/>
            <person name="Adam C."/>
            <person name="Daum C."/>
            <person name="Floudas D."/>
            <person name="Sun H."/>
            <person name="Yadav J.S."/>
            <person name="Pangilinan J."/>
            <person name="Larsson K.H."/>
            <person name="Matsuura K."/>
            <person name="Barry K."/>
            <person name="Labutti K."/>
            <person name="Kuo R."/>
            <person name="Ohm R.A."/>
            <person name="Bhattacharya S.S."/>
            <person name="Shirouzu T."/>
            <person name="Yoshinaga Y."/>
            <person name="Martin F.M."/>
            <person name="Grigoriev I.V."/>
            <person name="Hibbett D.S."/>
        </authorList>
    </citation>
    <scope>NUCLEOTIDE SEQUENCE [LARGE SCALE GENOMIC DNA]</scope>
    <source>
        <strain evidence="2 3">TUFC12733</strain>
    </source>
</reference>